<sequence>MILVAGYTRRWISDDGLIYVRAVEQILAGNGPVYNAGERAETSTGTLWQWLLVVVGFIVPDNLAEAAVYLGLAMTAAAVALAVTGAQRLHGGVTVPAGVVVVLALSPMWDFATSGLETGLAFAWITGGWWLLLRSRDNDQANLYGLAFVLGLGPLVRPDLALVSIVFLVALWLVHRPGRRDTIRLLAVAGAVPVAYQVFRMGYYGILVPLPAISKEASESHWLRGLGYFFDLFLTYGVLIPAGIVLWAGLRRRVGRVDRVLTLAPVVAGALSMTYVTKVGGDFMHGRMLLPGLLLIMLPFFCLPRPENREVLKWSSLALGAWAVLAAVMLRPLYSPGLGPFGVADERGFYVRKNGVANPISKQDYVNPQREKHGWVMSAKRELVFAIDKPRSEPLSPNREERVALVWPVLGSAGAITTLEQPAVDPLGLAYPLAAHLELTNRGGRVGHEKQLPRVWITADYGAPTEENAAARRALACGDLAELQESVRAPLTWERFVDNFLGAFDRTSLRVPADPVAAEQRFCG</sequence>
<keyword evidence="1" id="KW-0812">Transmembrane</keyword>
<keyword evidence="1" id="KW-0472">Membrane</keyword>
<evidence type="ECO:0000313" key="4">
    <source>
        <dbReference type="Proteomes" id="UP001589693"/>
    </source>
</evidence>
<dbReference type="EMBL" id="JBHLZU010000015">
    <property type="protein sequence ID" value="MFB9905826.1"/>
    <property type="molecule type" value="Genomic_DNA"/>
</dbReference>
<gene>
    <name evidence="3" type="ORF">ACFFQA_17970</name>
</gene>
<keyword evidence="4" id="KW-1185">Reference proteome</keyword>
<evidence type="ECO:0000313" key="3">
    <source>
        <dbReference type="EMBL" id="MFB9905826.1"/>
    </source>
</evidence>
<feature type="transmembrane region" description="Helical" evidence="1">
    <location>
        <begin position="226"/>
        <end position="248"/>
    </location>
</feature>
<dbReference type="InterPro" id="IPR058983">
    <property type="entry name" value="AftB_C"/>
</dbReference>
<protein>
    <recommendedName>
        <fullName evidence="2">Terminal beta-(1-&gt;2)-arabinofuranosyltransferase C-terminal domain-containing protein</fullName>
    </recommendedName>
</protein>
<name>A0ABV5ZY77_9PSEU</name>
<organism evidence="3 4">
    <name type="scientific">Allokutzneria oryzae</name>
    <dbReference type="NCBI Taxonomy" id="1378989"/>
    <lineage>
        <taxon>Bacteria</taxon>
        <taxon>Bacillati</taxon>
        <taxon>Actinomycetota</taxon>
        <taxon>Actinomycetes</taxon>
        <taxon>Pseudonocardiales</taxon>
        <taxon>Pseudonocardiaceae</taxon>
        <taxon>Allokutzneria</taxon>
    </lineage>
</organism>
<evidence type="ECO:0000259" key="2">
    <source>
        <dbReference type="Pfam" id="PF26371"/>
    </source>
</evidence>
<feature type="domain" description="Terminal beta-(1-&gt;2)-arabinofuranosyltransferase C-terminal" evidence="2">
    <location>
        <begin position="388"/>
        <end position="515"/>
    </location>
</feature>
<dbReference type="RefSeq" id="WP_377853209.1">
    <property type="nucleotide sequence ID" value="NZ_JBHLZU010000015.1"/>
</dbReference>
<reference evidence="3 4" key="1">
    <citation type="submission" date="2024-09" db="EMBL/GenBank/DDBJ databases">
        <authorList>
            <person name="Sun Q."/>
            <person name="Mori K."/>
        </authorList>
    </citation>
    <scope>NUCLEOTIDE SEQUENCE [LARGE SCALE GENOMIC DNA]</scope>
    <source>
        <strain evidence="3 4">TBRC 7907</strain>
    </source>
</reference>
<feature type="transmembrane region" description="Helical" evidence="1">
    <location>
        <begin position="283"/>
        <end position="302"/>
    </location>
</feature>
<accession>A0ABV5ZY77</accession>
<feature type="transmembrane region" description="Helical" evidence="1">
    <location>
        <begin position="185"/>
        <end position="206"/>
    </location>
</feature>
<feature type="transmembrane region" description="Helical" evidence="1">
    <location>
        <begin position="314"/>
        <end position="334"/>
    </location>
</feature>
<keyword evidence="1" id="KW-1133">Transmembrane helix</keyword>
<dbReference type="Pfam" id="PF26371">
    <property type="entry name" value="AftB_C"/>
    <property type="match status" value="1"/>
</dbReference>
<feature type="transmembrane region" description="Helical" evidence="1">
    <location>
        <begin position="116"/>
        <end position="133"/>
    </location>
</feature>
<feature type="transmembrane region" description="Helical" evidence="1">
    <location>
        <begin position="66"/>
        <end position="83"/>
    </location>
</feature>
<comment type="caution">
    <text evidence="3">The sequence shown here is derived from an EMBL/GenBank/DDBJ whole genome shotgun (WGS) entry which is preliminary data.</text>
</comment>
<proteinExistence type="predicted"/>
<feature type="transmembrane region" description="Helical" evidence="1">
    <location>
        <begin position="89"/>
        <end position="109"/>
    </location>
</feature>
<feature type="transmembrane region" description="Helical" evidence="1">
    <location>
        <begin position="260"/>
        <end position="277"/>
    </location>
</feature>
<evidence type="ECO:0000256" key="1">
    <source>
        <dbReference type="SAM" id="Phobius"/>
    </source>
</evidence>
<feature type="transmembrane region" description="Helical" evidence="1">
    <location>
        <begin position="145"/>
        <end position="173"/>
    </location>
</feature>
<dbReference type="Proteomes" id="UP001589693">
    <property type="component" value="Unassembled WGS sequence"/>
</dbReference>